<gene>
    <name evidence="2" type="ORF">DPMN_180340</name>
</gene>
<keyword evidence="3" id="KW-1185">Reference proteome</keyword>
<reference evidence="2" key="1">
    <citation type="journal article" date="2019" name="bioRxiv">
        <title>The Genome of the Zebra Mussel, Dreissena polymorpha: A Resource for Invasive Species Research.</title>
        <authorList>
            <person name="McCartney M.A."/>
            <person name="Auch B."/>
            <person name="Kono T."/>
            <person name="Mallez S."/>
            <person name="Zhang Y."/>
            <person name="Obille A."/>
            <person name="Becker A."/>
            <person name="Abrahante J.E."/>
            <person name="Garbe J."/>
            <person name="Badalamenti J.P."/>
            <person name="Herman A."/>
            <person name="Mangelson H."/>
            <person name="Liachko I."/>
            <person name="Sullivan S."/>
            <person name="Sone E.D."/>
            <person name="Koren S."/>
            <person name="Silverstein K.A.T."/>
            <person name="Beckman K.B."/>
            <person name="Gohl D.M."/>
        </authorList>
    </citation>
    <scope>NUCLEOTIDE SEQUENCE</scope>
    <source>
        <strain evidence="2">Duluth1</strain>
        <tissue evidence="2">Whole animal</tissue>
    </source>
</reference>
<dbReference type="Proteomes" id="UP000828390">
    <property type="component" value="Unassembled WGS sequence"/>
</dbReference>
<keyword evidence="1" id="KW-0732">Signal</keyword>
<dbReference type="EMBL" id="JAIWYP010000009">
    <property type="protein sequence ID" value="KAH3778865.1"/>
    <property type="molecule type" value="Genomic_DNA"/>
</dbReference>
<protein>
    <submittedName>
        <fullName evidence="2">Uncharacterized protein</fullName>
    </submittedName>
</protein>
<organism evidence="2 3">
    <name type="scientific">Dreissena polymorpha</name>
    <name type="common">Zebra mussel</name>
    <name type="synonym">Mytilus polymorpha</name>
    <dbReference type="NCBI Taxonomy" id="45954"/>
    <lineage>
        <taxon>Eukaryota</taxon>
        <taxon>Metazoa</taxon>
        <taxon>Spiralia</taxon>
        <taxon>Lophotrochozoa</taxon>
        <taxon>Mollusca</taxon>
        <taxon>Bivalvia</taxon>
        <taxon>Autobranchia</taxon>
        <taxon>Heteroconchia</taxon>
        <taxon>Euheterodonta</taxon>
        <taxon>Imparidentia</taxon>
        <taxon>Neoheterodontei</taxon>
        <taxon>Myida</taxon>
        <taxon>Dreissenoidea</taxon>
        <taxon>Dreissenidae</taxon>
        <taxon>Dreissena</taxon>
    </lineage>
</organism>
<feature type="signal peptide" evidence="1">
    <location>
        <begin position="1"/>
        <end position="21"/>
    </location>
</feature>
<proteinExistence type="predicted"/>
<feature type="chain" id="PRO_5039478874" evidence="1">
    <location>
        <begin position="22"/>
        <end position="405"/>
    </location>
</feature>
<reference evidence="2" key="2">
    <citation type="submission" date="2020-11" db="EMBL/GenBank/DDBJ databases">
        <authorList>
            <person name="McCartney M.A."/>
            <person name="Auch B."/>
            <person name="Kono T."/>
            <person name="Mallez S."/>
            <person name="Becker A."/>
            <person name="Gohl D.M."/>
            <person name="Silverstein K.A.T."/>
            <person name="Koren S."/>
            <person name="Bechman K.B."/>
            <person name="Herman A."/>
            <person name="Abrahante J.E."/>
            <person name="Garbe J."/>
        </authorList>
    </citation>
    <scope>NUCLEOTIDE SEQUENCE</scope>
    <source>
        <strain evidence="2">Duluth1</strain>
        <tissue evidence="2">Whole animal</tissue>
    </source>
</reference>
<sequence>MVTRIVFLLLALCCGISESGGGGPYPSMGQGTVGQAPFPKQFGMGQQQFSNQLDIGKTQFQNNIGQAQIFAGKRPLEIPVQFQKQNDIGQVPIFSGKRPLEMSAIFKEEMDIGQMPIFAGKRPLEMPVQFQQNMDFGKMPIFAGKRPLEMPAQFQQQMGVGQTSTFVGKRFKDMPAPPSALYNEVNLMPWAQFSGEMQTKFPHYRNFVPRPQVGLHGMGYPFWNGVQGRAQQWNGGQVNGAQWFPGQVNGAQWNGGQVNGARWNGGNVPGADRAGLGAVDNQGRWRQLPADNLLVDVMTPNRVPPVDYNNINTNNAVVSPNFRQQMDSKRSGFDDVNGMFVVPLERQRGGFVPEATKPGTVEFVDNTKKDAKKDEKSVPTNVDVVQHAPLVQQGFGGYPSRPLKK</sequence>
<comment type="caution">
    <text evidence="2">The sequence shown here is derived from an EMBL/GenBank/DDBJ whole genome shotgun (WGS) entry which is preliminary data.</text>
</comment>
<evidence type="ECO:0000256" key="1">
    <source>
        <dbReference type="SAM" id="SignalP"/>
    </source>
</evidence>
<evidence type="ECO:0000313" key="3">
    <source>
        <dbReference type="Proteomes" id="UP000828390"/>
    </source>
</evidence>
<accession>A0A9D4ILK0</accession>
<evidence type="ECO:0000313" key="2">
    <source>
        <dbReference type="EMBL" id="KAH3778865.1"/>
    </source>
</evidence>
<dbReference type="AlphaFoldDB" id="A0A9D4ILK0"/>
<name>A0A9D4ILK0_DREPO</name>